<evidence type="ECO:0000259" key="2">
    <source>
        <dbReference type="PROSITE" id="PS50883"/>
    </source>
</evidence>
<dbReference type="Proteomes" id="UP001164472">
    <property type="component" value="Chromosome"/>
</dbReference>
<dbReference type="InterPro" id="IPR001633">
    <property type="entry name" value="EAL_dom"/>
</dbReference>
<dbReference type="NCBIfam" id="TIGR00254">
    <property type="entry name" value="GGDEF"/>
    <property type="match status" value="1"/>
</dbReference>
<keyword evidence="5" id="KW-1185">Reference proteome</keyword>
<dbReference type="Gene3D" id="3.30.70.270">
    <property type="match status" value="1"/>
</dbReference>
<feature type="compositionally biased region" description="Basic and acidic residues" evidence="1">
    <location>
        <begin position="398"/>
        <end position="411"/>
    </location>
</feature>
<feature type="domain" description="GGDEF" evidence="3">
    <location>
        <begin position="939"/>
        <end position="1069"/>
    </location>
</feature>
<organism evidence="4 5">
    <name type="scientific">Alkalimarinus sediminis</name>
    <dbReference type="NCBI Taxonomy" id="1632866"/>
    <lineage>
        <taxon>Bacteria</taxon>
        <taxon>Pseudomonadati</taxon>
        <taxon>Pseudomonadota</taxon>
        <taxon>Gammaproteobacteria</taxon>
        <taxon>Alteromonadales</taxon>
        <taxon>Alteromonadaceae</taxon>
        <taxon>Alkalimarinus</taxon>
    </lineage>
</organism>
<dbReference type="Pfam" id="PF00563">
    <property type="entry name" value="EAL"/>
    <property type="match status" value="1"/>
</dbReference>
<evidence type="ECO:0000259" key="3">
    <source>
        <dbReference type="PROSITE" id="PS50887"/>
    </source>
</evidence>
<dbReference type="Gene3D" id="2.40.10.220">
    <property type="entry name" value="predicted glycosyltransferase like domains"/>
    <property type="match status" value="1"/>
</dbReference>
<dbReference type="KEGG" id="asem:NNL22_13400"/>
<dbReference type="Pfam" id="PF07793">
    <property type="entry name" value="DUF1631"/>
    <property type="match status" value="1"/>
</dbReference>
<dbReference type="RefSeq" id="WP_251811480.1">
    <property type="nucleotide sequence ID" value="NZ_CP101527.1"/>
</dbReference>
<dbReference type="InterPro" id="IPR000160">
    <property type="entry name" value="GGDEF_dom"/>
</dbReference>
<dbReference type="SUPFAM" id="SSF141371">
    <property type="entry name" value="PilZ domain-like"/>
    <property type="match status" value="1"/>
</dbReference>
<dbReference type="SMART" id="SM00267">
    <property type="entry name" value="GGDEF"/>
    <property type="match status" value="1"/>
</dbReference>
<dbReference type="SUPFAM" id="SSF55073">
    <property type="entry name" value="Nucleotide cyclase"/>
    <property type="match status" value="1"/>
</dbReference>
<dbReference type="Pfam" id="PF00990">
    <property type="entry name" value="GGDEF"/>
    <property type="match status" value="1"/>
</dbReference>
<dbReference type="InterPro" id="IPR012434">
    <property type="entry name" value="DUF1631"/>
</dbReference>
<dbReference type="EMBL" id="CP101527">
    <property type="protein sequence ID" value="UZW74019.1"/>
    <property type="molecule type" value="Genomic_DNA"/>
</dbReference>
<feature type="region of interest" description="Disordered" evidence="1">
    <location>
        <begin position="332"/>
        <end position="364"/>
    </location>
</feature>
<dbReference type="InterPro" id="IPR029787">
    <property type="entry name" value="Nucleotide_cyclase"/>
</dbReference>
<name>A0A9E8HGJ0_9ALTE</name>
<dbReference type="SUPFAM" id="SSF141868">
    <property type="entry name" value="EAL domain-like"/>
    <property type="match status" value="1"/>
</dbReference>
<dbReference type="CDD" id="cd01948">
    <property type="entry name" value="EAL"/>
    <property type="match status" value="1"/>
</dbReference>
<reference evidence="4" key="1">
    <citation type="submission" date="2022-07" db="EMBL/GenBank/DDBJ databases">
        <title>Alkalimarinus sp. nov., isolated from gut of a Alitta virens.</title>
        <authorList>
            <person name="Yang A.I."/>
            <person name="Shin N.-R."/>
        </authorList>
    </citation>
    <scope>NUCLEOTIDE SEQUENCE</scope>
    <source>
        <strain evidence="4">FA028</strain>
    </source>
</reference>
<feature type="domain" description="EAL" evidence="2">
    <location>
        <begin position="1077"/>
        <end position="1327"/>
    </location>
</feature>
<proteinExistence type="predicted"/>
<dbReference type="InterPro" id="IPR035919">
    <property type="entry name" value="EAL_sf"/>
</dbReference>
<dbReference type="PROSITE" id="PS50887">
    <property type="entry name" value="GGDEF"/>
    <property type="match status" value="1"/>
</dbReference>
<gene>
    <name evidence="4" type="ORF">NNL22_13400</name>
</gene>
<protein>
    <submittedName>
        <fullName evidence="4">DUF1631 family protein</fullName>
    </submittedName>
</protein>
<dbReference type="CDD" id="cd01949">
    <property type="entry name" value="GGDEF"/>
    <property type="match status" value="1"/>
</dbReference>
<feature type="compositionally biased region" description="Basic and acidic residues" evidence="1">
    <location>
        <begin position="345"/>
        <end position="364"/>
    </location>
</feature>
<dbReference type="SMART" id="SM00052">
    <property type="entry name" value="EAL"/>
    <property type="match status" value="1"/>
</dbReference>
<accession>A0A9E8HGJ0</accession>
<dbReference type="PROSITE" id="PS50883">
    <property type="entry name" value="EAL"/>
    <property type="match status" value="1"/>
</dbReference>
<dbReference type="GO" id="GO:0071111">
    <property type="term" value="F:cyclic-guanylate-specific phosphodiesterase activity"/>
    <property type="evidence" value="ECO:0007669"/>
    <property type="project" value="InterPro"/>
</dbReference>
<evidence type="ECO:0000256" key="1">
    <source>
        <dbReference type="SAM" id="MobiDB-lite"/>
    </source>
</evidence>
<evidence type="ECO:0000313" key="5">
    <source>
        <dbReference type="Proteomes" id="UP001164472"/>
    </source>
</evidence>
<dbReference type="PANTHER" id="PTHR33121:SF23">
    <property type="entry name" value="CYCLIC DI-GMP PHOSPHODIESTERASE PDEB"/>
    <property type="match status" value="1"/>
</dbReference>
<feature type="region of interest" description="Disordered" evidence="1">
    <location>
        <begin position="474"/>
        <end position="520"/>
    </location>
</feature>
<dbReference type="InterPro" id="IPR043128">
    <property type="entry name" value="Rev_trsase/Diguanyl_cyclase"/>
</dbReference>
<dbReference type="Gene3D" id="3.20.20.450">
    <property type="entry name" value="EAL domain"/>
    <property type="match status" value="1"/>
</dbReference>
<dbReference type="InterPro" id="IPR050706">
    <property type="entry name" value="Cyclic-di-GMP_PDE-like"/>
</dbReference>
<sequence>MTMERRTSPRRPITLAAKLTLTGDRYWPCEIADFCAEGLFIKYDDDVSLSIREAVQQSPDLKVKVLFIDPSCAKEHTMLVHPVRLIQGAMGVCFIEIDMQAMDAMLNLCAGQGVKKPTMHGESDQASFIIRQCNKAIAEYLEPLLERYADDVDAALVQAANNASSDKLCNELMDVASALKENQSKIRLLTLSAVAAPLKPGRASEQKHAEENTSQLSLIEKNEFEDWLMFKVMITKAETQYRGLLLQLKMRLDKVGIVNHLGYQNPLGPALIVYAFRDVVTRFNFSSVADKTLYRTFEASVVKSLEELYQALNQILIRHNILPDLDLSKYLSDRKPNEEPASAKQTDETAKSVDDNVRPVDDKVKPIDNSIAALHATLAERVSSKLDQGVHVSPTVDSGHHSRESGNEAKHQSASLKPSPETQNVQSLEPPFQPNSHLNSDDLSQFRAHQRAAQSAYTTINNLFSMLDKSRQANEEGLKKGAETNSANTPKWSHDEVQSGLKEMQTAPQPKESGTEVPPLIRRLKEKLESRTGSKKALSKEQEGAVDVVDRFFVSMKTSQKLTEITKSQLAKLEVPVLKVFMRNREFFEDIDSPVRAVINRVAQLGIKGGRPNPANQKKIDGIINRISSEFEQDTGVFDEVLGELDEMVDRQNLLYRRNVERVTAAAEGSQKVVQAKKAVARQIEKRIAGRKVPKAVVSLINGGWQDLLSLTYIRQGEHSQAWQDYLGVLDSLLAYGEDPTLNINLTDLLKIIQEGLSSISSNHMPSGHIRDELKRFLVGSKEAKAEMIEMPAEQALNEQADISLLTESRHRGMQRWVQRAQKLELGDWLKYIKDPENPQYMRLVWIGKGFSKFVFVNHQGMKVVELDLMTVAGYLQKEIAVLEKDYEVPIVDESLDNMVKQVYNQLSFATTHDELTGLVNRKEFERNIESLLAQPSEVECSLLYLDMRQFRIINDAAGYEAGDQVLKEVAKLLLDYAPKDGVVARLGGNEFAVLVRHASAEGLAQQYVRQISEYPFKWEEKSYELAVCVGVASATEVASSTDKLLKMAEEACRKAKHRGPNKVESYAADESNLSQQAQIKAKVAGFSNLNDERTLLRCQKIIPLQSDTRVKTHYEILLSVYDDRGHLIPAYEFVRTAEKYNRMQAVDRWVVGHMLDWMTQHKAALDAMGGISINLSGHSLNDEELLEFIYHRLSEHDAPIEKLWFEITEAAAISNIHSVAEFMNELKEIGCHFCLGNFGAGMSSYHFLKELPVDMIKIDGTFIKNLTTDDGDRAMVRSMTEMVHFMGKELVATQVEDMQTLDLLTSLGVDYAQGFVIEKPRLISNF</sequence>
<dbReference type="PANTHER" id="PTHR33121">
    <property type="entry name" value="CYCLIC DI-GMP PHOSPHODIESTERASE PDEF"/>
    <property type="match status" value="1"/>
</dbReference>
<feature type="region of interest" description="Disordered" evidence="1">
    <location>
        <begin position="385"/>
        <end position="440"/>
    </location>
</feature>
<feature type="compositionally biased region" description="Polar residues" evidence="1">
    <location>
        <begin position="412"/>
        <end position="427"/>
    </location>
</feature>
<evidence type="ECO:0000313" key="4">
    <source>
        <dbReference type="EMBL" id="UZW74019.1"/>
    </source>
</evidence>